<dbReference type="Proteomes" id="UP000239181">
    <property type="component" value="Unassembled WGS sequence"/>
</dbReference>
<accession>A0A2S9I6U9</accession>
<dbReference type="RefSeq" id="WP_105594678.1">
    <property type="nucleotide sequence ID" value="NZ_PDET01000018.1"/>
</dbReference>
<protein>
    <submittedName>
        <fullName evidence="2">Drug:proton antiporter</fullName>
    </submittedName>
</protein>
<evidence type="ECO:0000259" key="1">
    <source>
        <dbReference type="PROSITE" id="PS51725"/>
    </source>
</evidence>
<reference evidence="2 3" key="1">
    <citation type="submission" date="2017-10" db="EMBL/GenBank/DDBJ databases">
        <title>Draft genome of two endophytic bacteria isolated from 'guarana' Paullinia cupana (Mart.) Ducke.</title>
        <authorList>
            <person name="Siqueira K.A."/>
            <person name="Liotti R.G."/>
            <person name="Mendes T.A."/>
            <person name="Soares M.A."/>
        </authorList>
    </citation>
    <scope>NUCLEOTIDE SEQUENCE [LARGE SCALE GENOMIC DNA]</scope>
    <source>
        <strain evidence="2 3">342</strain>
    </source>
</reference>
<dbReference type="GO" id="GO:0003824">
    <property type="term" value="F:catalytic activity"/>
    <property type="evidence" value="ECO:0007669"/>
    <property type="project" value="TreeGrafter"/>
</dbReference>
<comment type="caution">
    <text evidence="2">The sequence shown here is derived from an EMBL/GenBank/DDBJ whole genome shotgun (WGS) entry which is preliminary data.</text>
</comment>
<evidence type="ECO:0000313" key="2">
    <source>
        <dbReference type="EMBL" id="PRD13496.1"/>
    </source>
</evidence>
<keyword evidence="3" id="KW-1185">Reference proteome</keyword>
<sequence length="95" mass="10498">MSEKSVLIIATFSAKPGKGDALFDVLNPCVAPSRLEAGNVHYDLYRSVENPDSFLFHETWKSHAAIEEHEKQPHFQKLIAGVESLLAAPPVITKI</sequence>
<dbReference type="Pfam" id="PF03992">
    <property type="entry name" value="ABM"/>
    <property type="match status" value="1"/>
</dbReference>
<dbReference type="PROSITE" id="PS51725">
    <property type="entry name" value="ABM"/>
    <property type="match status" value="1"/>
</dbReference>
<dbReference type="EMBL" id="PDET01000018">
    <property type="protein sequence ID" value="PRD13496.1"/>
    <property type="molecule type" value="Genomic_DNA"/>
</dbReference>
<dbReference type="SUPFAM" id="SSF54909">
    <property type="entry name" value="Dimeric alpha+beta barrel"/>
    <property type="match status" value="1"/>
</dbReference>
<proteinExistence type="predicted"/>
<dbReference type="InterPro" id="IPR050744">
    <property type="entry name" value="AI-2_Isomerase_LsrG"/>
</dbReference>
<dbReference type="PANTHER" id="PTHR33336">
    <property type="entry name" value="QUINOL MONOOXYGENASE YGIN-RELATED"/>
    <property type="match status" value="1"/>
</dbReference>
<dbReference type="Gene3D" id="3.30.70.100">
    <property type="match status" value="1"/>
</dbReference>
<evidence type="ECO:0000313" key="3">
    <source>
        <dbReference type="Proteomes" id="UP000239181"/>
    </source>
</evidence>
<feature type="domain" description="ABM" evidence="1">
    <location>
        <begin position="6"/>
        <end position="95"/>
    </location>
</feature>
<gene>
    <name evidence="2" type="ORF">CQW29_20970</name>
</gene>
<dbReference type="PANTHER" id="PTHR33336:SF3">
    <property type="entry name" value="ABM DOMAIN-CONTAINING PROTEIN"/>
    <property type="match status" value="1"/>
</dbReference>
<dbReference type="InterPro" id="IPR007138">
    <property type="entry name" value="ABM_dom"/>
</dbReference>
<organism evidence="2 3">
    <name type="scientific">Pantoea coffeiphila</name>
    <dbReference type="NCBI Taxonomy" id="1465635"/>
    <lineage>
        <taxon>Bacteria</taxon>
        <taxon>Pseudomonadati</taxon>
        <taxon>Pseudomonadota</taxon>
        <taxon>Gammaproteobacteria</taxon>
        <taxon>Enterobacterales</taxon>
        <taxon>Erwiniaceae</taxon>
        <taxon>Pantoea</taxon>
    </lineage>
</organism>
<dbReference type="OrthoDB" id="9812192at2"/>
<dbReference type="AlphaFoldDB" id="A0A2S9I6U9"/>
<name>A0A2S9I6U9_9GAMM</name>
<dbReference type="InterPro" id="IPR011008">
    <property type="entry name" value="Dimeric_a/b-barrel"/>
</dbReference>